<name>A0A8H3I6N5_9LECA</name>
<evidence type="ECO:0000313" key="2">
    <source>
        <dbReference type="EMBL" id="CAF9905300.1"/>
    </source>
</evidence>
<dbReference type="AlphaFoldDB" id="A0A8H3I6N5"/>
<dbReference type="Proteomes" id="UP000664169">
    <property type="component" value="Unassembled WGS sequence"/>
</dbReference>
<gene>
    <name evidence="2" type="ORF">GOMPHAMPRED_003108</name>
</gene>
<dbReference type="EMBL" id="CAJPDQ010000002">
    <property type="protein sequence ID" value="CAF9905300.1"/>
    <property type="molecule type" value="Genomic_DNA"/>
</dbReference>
<comment type="caution">
    <text evidence="2">The sequence shown here is derived from an EMBL/GenBank/DDBJ whole genome shotgun (WGS) entry which is preliminary data.</text>
</comment>
<organism evidence="2 3">
    <name type="scientific">Gomphillus americanus</name>
    <dbReference type="NCBI Taxonomy" id="1940652"/>
    <lineage>
        <taxon>Eukaryota</taxon>
        <taxon>Fungi</taxon>
        <taxon>Dikarya</taxon>
        <taxon>Ascomycota</taxon>
        <taxon>Pezizomycotina</taxon>
        <taxon>Lecanoromycetes</taxon>
        <taxon>OSLEUM clade</taxon>
        <taxon>Ostropomycetidae</taxon>
        <taxon>Ostropales</taxon>
        <taxon>Graphidaceae</taxon>
        <taxon>Gomphilloideae</taxon>
        <taxon>Gomphillus</taxon>
    </lineage>
</organism>
<evidence type="ECO:0008006" key="4">
    <source>
        <dbReference type="Google" id="ProtNLM"/>
    </source>
</evidence>
<accession>A0A8H3I6N5</accession>
<protein>
    <recommendedName>
        <fullName evidence="4">F-box domain-containing protein</fullName>
    </recommendedName>
</protein>
<proteinExistence type="predicted"/>
<evidence type="ECO:0000313" key="3">
    <source>
        <dbReference type="Proteomes" id="UP000664169"/>
    </source>
</evidence>
<keyword evidence="3" id="KW-1185">Reference proteome</keyword>
<reference evidence="2" key="1">
    <citation type="submission" date="2021-03" db="EMBL/GenBank/DDBJ databases">
        <authorList>
            <person name="Tagirdzhanova G."/>
        </authorList>
    </citation>
    <scope>NUCLEOTIDE SEQUENCE</scope>
</reference>
<sequence>MTFAGNTSNTNDASDLKGMVVSFADVNRTVPKMVEPKRSIGKSSGLKKAPAKTSIRATKGKGGRNTKTNHKYFDLLGLPPEIIMQIFKLLGEVPKGLQCSIDNLDDVHPCYAICSTSKYLQDCYVAAMGHPPKDIEIVLRPNDYNAQGSSINSKTLLKERLTLLGRKGRECITSVRVIGSKLERESTGSKVTRFLNDERINRLDPEDKALIKQHVEQDICGKEKQIDNLFENLLDIFGTERIKKLSIYAGELPASTWHKALASYVQSQSNLMSFNFIGLSDGEWYSRYRHRDGLWPYIQRLSRTHWFDTREEQPSNYPETHARHRRNFESLFMALNEYIEARKRLEGFKIRNDF</sequence>
<evidence type="ECO:0000256" key="1">
    <source>
        <dbReference type="SAM" id="MobiDB-lite"/>
    </source>
</evidence>
<feature type="region of interest" description="Disordered" evidence="1">
    <location>
        <begin position="36"/>
        <end position="64"/>
    </location>
</feature>